<keyword evidence="5 12" id="KW-0347">Helicase</keyword>
<dbReference type="Pfam" id="PF03796">
    <property type="entry name" value="DnaB_C"/>
    <property type="match status" value="1"/>
</dbReference>
<keyword evidence="7" id="KW-0238">DNA-binding</keyword>
<dbReference type="InterPro" id="IPR007694">
    <property type="entry name" value="DNA_helicase_DnaB-like_C"/>
</dbReference>
<evidence type="ECO:0000256" key="3">
    <source>
        <dbReference type="ARBA" id="ARBA00022741"/>
    </source>
</evidence>
<keyword evidence="8" id="KW-0413">Isomerase</keyword>
<dbReference type="SUPFAM" id="SSF52540">
    <property type="entry name" value="P-loop containing nucleoside triphosphate hydrolases"/>
    <property type="match status" value="1"/>
</dbReference>
<comment type="similarity">
    <text evidence="1">Belongs to the helicase family. DnaB subfamily.</text>
</comment>
<dbReference type="EMBL" id="LR796200">
    <property type="protein sequence ID" value="CAB4127072.1"/>
    <property type="molecule type" value="Genomic_DNA"/>
</dbReference>
<evidence type="ECO:0000313" key="12">
    <source>
        <dbReference type="EMBL" id="CAB4127072.1"/>
    </source>
</evidence>
<evidence type="ECO:0000256" key="8">
    <source>
        <dbReference type="ARBA" id="ARBA00023235"/>
    </source>
</evidence>
<evidence type="ECO:0000256" key="4">
    <source>
        <dbReference type="ARBA" id="ARBA00022801"/>
    </source>
</evidence>
<evidence type="ECO:0000256" key="10">
    <source>
        <dbReference type="ARBA" id="ARBA00048954"/>
    </source>
</evidence>
<dbReference type="Gene3D" id="3.40.50.300">
    <property type="entry name" value="P-loop containing nucleotide triphosphate hydrolases"/>
    <property type="match status" value="1"/>
</dbReference>
<dbReference type="GO" id="GO:0016787">
    <property type="term" value="F:hydrolase activity"/>
    <property type="evidence" value="ECO:0007669"/>
    <property type="project" value="UniProtKB-KW"/>
</dbReference>
<feature type="domain" description="SF4 helicase" evidence="11">
    <location>
        <begin position="176"/>
        <end position="456"/>
    </location>
</feature>
<dbReference type="PANTHER" id="PTHR30153">
    <property type="entry name" value="REPLICATIVE DNA HELICASE DNAB"/>
    <property type="match status" value="1"/>
</dbReference>
<gene>
    <name evidence="12" type="ORF">UFOVP87_42</name>
</gene>
<name>A0A6J5L0D4_9CAUD</name>
<dbReference type="InterPro" id="IPR007693">
    <property type="entry name" value="DNA_helicase_DnaB-like_N"/>
</dbReference>
<comment type="catalytic activity">
    <reaction evidence="10">
        <text>ATP + H2O = ADP + phosphate + H(+)</text>
        <dbReference type="Rhea" id="RHEA:13065"/>
        <dbReference type="ChEBI" id="CHEBI:15377"/>
        <dbReference type="ChEBI" id="CHEBI:15378"/>
        <dbReference type="ChEBI" id="CHEBI:30616"/>
        <dbReference type="ChEBI" id="CHEBI:43474"/>
        <dbReference type="ChEBI" id="CHEBI:456216"/>
        <dbReference type="EC" id="5.6.2.3"/>
    </reaction>
</comment>
<evidence type="ECO:0000256" key="2">
    <source>
        <dbReference type="ARBA" id="ARBA00022705"/>
    </source>
</evidence>
<dbReference type="GO" id="GO:0043139">
    <property type="term" value="F:5'-3' DNA helicase activity"/>
    <property type="evidence" value="ECO:0007669"/>
    <property type="project" value="UniProtKB-EC"/>
</dbReference>
<evidence type="ECO:0000256" key="1">
    <source>
        <dbReference type="ARBA" id="ARBA00008428"/>
    </source>
</evidence>
<dbReference type="GO" id="GO:0003677">
    <property type="term" value="F:DNA binding"/>
    <property type="evidence" value="ECO:0007669"/>
    <property type="project" value="UniProtKB-KW"/>
</dbReference>
<keyword evidence="3" id="KW-0547">Nucleotide-binding</keyword>
<evidence type="ECO:0000259" key="11">
    <source>
        <dbReference type="PROSITE" id="PS51199"/>
    </source>
</evidence>
<keyword evidence="4" id="KW-0378">Hydrolase</keyword>
<reference evidence="12" key="1">
    <citation type="submission" date="2020-04" db="EMBL/GenBank/DDBJ databases">
        <authorList>
            <person name="Chiriac C."/>
            <person name="Salcher M."/>
            <person name="Ghai R."/>
            <person name="Kavagutti S V."/>
        </authorList>
    </citation>
    <scope>NUCLEOTIDE SEQUENCE</scope>
</reference>
<dbReference type="PANTHER" id="PTHR30153:SF2">
    <property type="entry name" value="REPLICATIVE DNA HELICASE"/>
    <property type="match status" value="1"/>
</dbReference>
<evidence type="ECO:0000256" key="5">
    <source>
        <dbReference type="ARBA" id="ARBA00022806"/>
    </source>
</evidence>
<dbReference type="GO" id="GO:0005524">
    <property type="term" value="F:ATP binding"/>
    <property type="evidence" value="ECO:0007669"/>
    <property type="project" value="UniProtKB-KW"/>
</dbReference>
<dbReference type="Pfam" id="PF00772">
    <property type="entry name" value="DnaB"/>
    <property type="match status" value="1"/>
</dbReference>
<evidence type="ECO:0000256" key="9">
    <source>
        <dbReference type="ARBA" id="ARBA00044969"/>
    </source>
</evidence>
<evidence type="ECO:0000256" key="7">
    <source>
        <dbReference type="ARBA" id="ARBA00023125"/>
    </source>
</evidence>
<dbReference type="PROSITE" id="PS51199">
    <property type="entry name" value="SF4_HELICASE"/>
    <property type="match status" value="1"/>
</dbReference>
<proteinExistence type="inferred from homology"/>
<evidence type="ECO:0000256" key="6">
    <source>
        <dbReference type="ARBA" id="ARBA00022840"/>
    </source>
</evidence>
<keyword evidence="2" id="KW-0235">DNA replication</keyword>
<sequence length="471" mass="53286">MENYDQNKEYIDLEKAVLGAIILESYAIDEVSADLKPHCFISPANQHIFQAVLDLREEDTKIDFLTIAQKIKVKGLLDAVGGGAYIYSLLNNVASASNIESHARLVIQGYLGRKVLEICQQGLIKMNDRDLDIFDVYEELKAKFDTTISEVTGNKSFDTIASLGDEFLQETNDRKNGLIPKGLEVGLIDLEQYGGFNKSDLIYGGARPGMGKTSFLIKAATHCAFVQKKPVGIFSIEMKSKQLLTRIAAIDCKINSEDLRKGNVSDSEINLLYARINELKKSRLYIDDHSRELSVIVSQARKMVKKHGVVEIFIDYLGLIKCKGFKDEYSLLTHVSAELKNLAKELDIPIIVFFQLNRDIEKRSIEKRMPLMSDARGSGAIEQDADQMFMLFRPEYYEDCPNENGYYYINDENGGRIDVTGKCFIGYVKNRHGSTGTELVGFRKQYTEFHNLKEPLPELHSTEVNTDFLYQ</sequence>
<dbReference type="GO" id="GO:0006260">
    <property type="term" value="P:DNA replication"/>
    <property type="evidence" value="ECO:0007669"/>
    <property type="project" value="UniProtKB-KW"/>
</dbReference>
<organism evidence="12">
    <name type="scientific">uncultured Caudovirales phage</name>
    <dbReference type="NCBI Taxonomy" id="2100421"/>
    <lineage>
        <taxon>Viruses</taxon>
        <taxon>Duplodnaviria</taxon>
        <taxon>Heunggongvirae</taxon>
        <taxon>Uroviricota</taxon>
        <taxon>Caudoviricetes</taxon>
        <taxon>Peduoviridae</taxon>
        <taxon>Maltschvirus</taxon>
        <taxon>Maltschvirus maltsch</taxon>
    </lineage>
</organism>
<dbReference type="SUPFAM" id="SSF48024">
    <property type="entry name" value="N-terminal domain of DnaB helicase"/>
    <property type="match status" value="1"/>
</dbReference>
<accession>A0A6J5L0D4</accession>
<dbReference type="InterPro" id="IPR016136">
    <property type="entry name" value="DNA_helicase_N/primase_C"/>
</dbReference>
<dbReference type="InterPro" id="IPR036185">
    <property type="entry name" value="DNA_heli_DnaB-like_N_sf"/>
</dbReference>
<keyword evidence="6" id="KW-0067">ATP-binding</keyword>
<protein>
    <recommendedName>
        <fullName evidence="9">DNA 5'-3' helicase</fullName>
        <ecNumber evidence="9">5.6.2.3</ecNumber>
    </recommendedName>
</protein>
<dbReference type="InterPro" id="IPR027417">
    <property type="entry name" value="P-loop_NTPase"/>
</dbReference>
<dbReference type="EC" id="5.6.2.3" evidence="9"/>
<dbReference type="Gene3D" id="1.10.860.10">
    <property type="entry name" value="DNAb Helicase, Chain A"/>
    <property type="match status" value="1"/>
</dbReference>